<proteinExistence type="predicted"/>
<feature type="domain" description="Methyltransferase" evidence="1">
    <location>
        <begin position="42"/>
        <end position="139"/>
    </location>
</feature>
<dbReference type="SUPFAM" id="SSF53335">
    <property type="entry name" value="S-adenosyl-L-methionine-dependent methyltransferases"/>
    <property type="match status" value="1"/>
</dbReference>
<keyword evidence="2" id="KW-0808">Transferase</keyword>
<protein>
    <submittedName>
        <fullName evidence="2">S-adenosyl-L-methionine-dependent methyltransferase</fullName>
    </submittedName>
</protein>
<dbReference type="Gene3D" id="3.40.50.150">
    <property type="entry name" value="Vaccinia Virus protein VP39"/>
    <property type="match status" value="1"/>
</dbReference>
<accession>A0A6A6JSM0</accession>
<evidence type="ECO:0000313" key="2">
    <source>
        <dbReference type="EMBL" id="KAF2279254.1"/>
    </source>
</evidence>
<dbReference type="GeneID" id="54548458"/>
<organism evidence="2 3">
    <name type="scientific">Westerdykella ornata</name>
    <dbReference type="NCBI Taxonomy" id="318751"/>
    <lineage>
        <taxon>Eukaryota</taxon>
        <taxon>Fungi</taxon>
        <taxon>Dikarya</taxon>
        <taxon>Ascomycota</taxon>
        <taxon>Pezizomycotina</taxon>
        <taxon>Dothideomycetes</taxon>
        <taxon>Pleosporomycetidae</taxon>
        <taxon>Pleosporales</taxon>
        <taxon>Sporormiaceae</taxon>
        <taxon>Westerdykella</taxon>
    </lineage>
</organism>
<name>A0A6A6JSM0_WESOR</name>
<evidence type="ECO:0000259" key="1">
    <source>
        <dbReference type="Pfam" id="PF13649"/>
    </source>
</evidence>
<keyword evidence="3" id="KW-1185">Reference proteome</keyword>
<sequence length="273" mass="30078">FAPKQARKPDAKLYSSLVKNTTTDVASYALDLLGPIESGAVVHDNGCGCLEATRALLSKTAGDITIEATDIDPAMLARAKEIVQAEKWSTVRVHRMPAEQLSFPDSHFSHSISNILIFMTRNDGLDCAKEIFRTLKPGGKAAVTTWATMPHSKAVDDVHHALRGDEAALRFVMPERWWTASHLESVLRQGGFDRTEVKTCEVELRIDEGELRDQAEMIWSLRGMPEGGWTSGDEENWDKAIDLLVERMKATSHDKSAGGAVFKMVANVAICTK</sequence>
<keyword evidence="2" id="KW-0489">Methyltransferase</keyword>
<dbReference type="OrthoDB" id="2013972at2759"/>
<dbReference type="CDD" id="cd02440">
    <property type="entry name" value="AdoMet_MTases"/>
    <property type="match status" value="1"/>
</dbReference>
<dbReference type="InterPro" id="IPR041698">
    <property type="entry name" value="Methyltransf_25"/>
</dbReference>
<dbReference type="Proteomes" id="UP000800097">
    <property type="component" value="Unassembled WGS sequence"/>
</dbReference>
<gene>
    <name evidence="2" type="ORF">EI97DRAFT_371352</name>
</gene>
<dbReference type="RefSeq" id="XP_033656793.1">
    <property type="nucleotide sequence ID" value="XM_033795283.1"/>
</dbReference>
<dbReference type="Pfam" id="PF13649">
    <property type="entry name" value="Methyltransf_25"/>
    <property type="match status" value="1"/>
</dbReference>
<dbReference type="InterPro" id="IPR029063">
    <property type="entry name" value="SAM-dependent_MTases_sf"/>
</dbReference>
<reference evidence="2" key="1">
    <citation type="journal article" date="2020" name="Stud. Mycol.">
        <title>101 Dothideomycetes genomes: a test case for predicting lifestyles and emergence of pathogens.</title>
        <authorList>
            <person name="Haridas S."/>
            <person name="Albert R."/>
            <person name="Binder M."/>
            <person name="Bloem J."/>
            <person name="Labutti K."/>
            <person name="Salamov A."/>
            <person name="Andreopoulos B."/>
            <person name="Baker S."/>
            <person name="Barry K."/>
            <person name="Bills G."/>
            <person name="Bluhm B."/>
            <person name="Cannon C."/>
            <person name="Castanera R."/>
            <person name="Culley D."/>
            <person name="Daum C."/>
            <person name="Ezra D."/>
            <person name="Gonzalez J."/>
            <person name="Henrissat B."/>
            <person name="Kuo A."/>
            <person name="Liang C."/>
            <person name="Lipzen A."/>
            <person name="Lutzoni F."/>
            <person name="Magnuson J."/>
            <person name="Mondo S."/>
            <person name="Nolan M."/>
            <person name="Ohm R."/>
            <person name="Pangilinan J."/>
            <person name="Park H.-J."/>
            <person name="Ramirez L."/>
            <person name="Alfaro M."/>
            <person name="Sun H."/>
            <person name="Tritt A."/>
            <person name="Yoshinaga Y."/>
            <person name="Zwiers L.-H."/>
            <person name="Turgeon B."/>
            <person name="Goodwin S."/>
            <person name="Spatafora J."/>
            <person name="Crous P."/>
            <person name="Grigoriev I."/>
        </authorList>
    </citation>
    <scope>NUCLEOTIDE SEQUENCE</scope>
    <source>
        <strain evidence="2">CBS 379.55</strain>
    </source>
</reference>
<dbReference type="AlphaFoldDB" id="A0A6A6JSM0"/>
<dbReference type="GO" id="GO:0008168">
    <property type="term" value="F:methyltransferase activity"/>
    <property type="evidence" value="ECO:0007669"/>
    <property type="project" value="UniProtKB-KW"/>
</dbReference>
<feature type="non-terminal residue" evidence="2">
    <location>
        <position position="1"/>
    </location>
</feature>
<dbReference type="GO" id="GO:0032259">
    <property type="term" value="P:methylation"/>
    <property type="evidence" value="ECO:0007669"/>
    <property type="project" value="UniProtKB-KW"/>
</dbReference>
<dbReference type="EMBL" id="ML986486">
    <property type="protein sequence ID" value="KAF2279254.1"/>
    <property type="molecule type" value="Genomic_DNA"/>
</dbReference>
<evidence type="ECO:0000313" key="3">
    <source>
        <dbReference type="Proteomes" id="UP000800097"/>
    </source>
</evidence>